<evidence type="ECO:0000256" key="1">
    <source>
        <dbReference type="ARBA" id="ARBA00005417"/>
    </source>
</evidence>
<evidence type="ECO:0000256" key="4">
    <source>
        <dbReference type="ARBA" id="ARBA00022840"/>
    </source>
</evidence>
<dbReference type="SUPFAM" id="SSF52540">
    <property type="entry name" value="P-loop containing nucleoside triphosphate hydrolases"/>
    <property type="match status" value="1"/>
</dbReference>
<dbReference type="InterPro" id="IPR027417">
    <property type="entry name" value="P-loop_NTPase"/>
</dbReference>
<name>A0A161WNZ0_9NOCA</name>
<dbReference type="InterPro" id="IPR025302">
    <property type="entry name" value="DrrA1/2-like_C"/>
</dbReference>
<gene>
    <name evidence="6" type="ORF">AWN90_22650</name>
</gene>
<evidence type="ECO:0000313" key="6">
    <source>
        <dbReference type="EMBL" id="KZM74835.1"/>
    </source>
</evidence>
<dbReference type="GO" id="GO:0016887">
    <property type="term" value="F:ATP hydrolysis activity"/>
    <property type="evidence" value="ECO:0007669"/>
    <property type="project" value="InterPro"/>
</dbReference>
<keyword evidence="4 6" id="KW-0067">ATP-binding</keyword>
<evidence type="ECO:0000313" key="7">
    <source>
        <dbReference type="Proteomes" id="UP000076512"/>
    </source>
</evidence>
<dbReference type="InterPro" id="IPR003593">
    <property type="entry name" value="AAA+_ATPase"/>
</dbReference>
<dbReference type="AlphaFoldDB" id="A0A161WNZ0"/>
<dbReference type="InterPro" id="IPR017871">
    <property type="entry name" value="ABC_transporter-like_CS"/>
</dbReference>
<accession>A0A161WNZ0</accession>
<dbReference type="SMART" id="SM00382">
    <property type="entry name" value="AAA"/>
    <property type="match status" value="1"/>
</dbReference>
<dbReference type="Gene3D" id="3.40.50.300">
    <property type="entry name" value="P-loop containing nucleotide triphosphate hydrolases"/>
    <property type="match status" value="1"/>
</dbReference>
<dbReference type="InterPro" id="IPR003439">
    <property type="entry name" value="ABC_transporter-like_ATP-bd"/>
</dbReference>
<keyword evidence="3" id="KW-0547">Nucleotide-binding</keyword>
<feature type="domain" description="ABC transporter" evidence="5">
    <location>
        <begin position="2"/>
        <end position="230"/>
    </location>
</feature>
<dbReference type="PROSITE" id="PS00211">
    <property type="entry name" value="ABC_TRANSPORTER_1"/>
    <property type="match status" value="1"/>
</dbReference>
<organism evidence="6 7">
    <name type="scientific">Nocardia terpenica</name>
    <dbReference type="NCBI Taxonomy" id="455432"/>
    <lineage>
        <taxon>Bacteria</taxon>
        <taxon>Bacillati</taxon>
        <taxon>Actinomycetota</taxon>
        <taxon>Actinomycetes</taxon>
        <taxon>Mycobacteriales</taxon>
        <taxon>Nocardiaceae</taxon>
        <taxon>Nocardia</taxon>
    </lineage>
</organism>
<dbReference type="STRING" id="455432.AWN90_22650"/>
<comment type="caution">
    <text evidence="6">The sequence shown here is derived from an EMBL/GenBank/DDBJ whole genome shotgun (WGS) entry which is preliminary data.</text>
</comment>
<dbReference type="EMBL" id="LWGR01000004">
    <property type="protein sequence ID" value="KZM74835.1"/>
    <property type="molecule type" value="Genomic_DNA"/>
</dbReference>
<dbReference type="PANTHER" id="PTHR43335">
    <property type="entry name" value="ABC TRANSPORTER, ATP-BINDING PROTEIN"/>
    <property type="match status" value="1"/>
</dbReference>
<dbReference type="PROSITE" id="PS50893">
    <property type="entry name" value="ABC_TRANSPORTER_2"/>
    <property type="match status" value="1"/>
</dbReference>
<dbReference type="Pfam" id="PF00005">
    <property type="entry name" value="ABC_tran"/>
    <property type="match status" value="1"/>
</dbReference>
<proteinExistence type="inferred from homology"/>
<keyword evidence="2" id="KW-0813">Transport</keyword>
<protein>
    <submittedName>
        <fullName evidence="6">ABC transporter ATP-binding protein</fullName>
    </submittedName>
</protein>
<reference evidence="6 7" key="1">
    <citation type="submission" date="2016-04" db="EMBL/GenBank/DDBJ databases">
        <authorList>
            <person name="Evans L.H."/>
            <person name="Alamgir A."/>
            <person name="Owens N."/>
            <person name="Weber N.D."/>
            <person name="Virtaneva K."/>
            <person name="Barbian K."/>
            <person name="Babar A."/>
            <person name="Rosenke K."/>
        </authorList>
    </citation>
    <scope>NUCLEOTIDE SEQUENCE [LARGE SCALE GENOMIC DNA]</scope>
    <source>
        <strain evidence="6 7">IFM 0406</strain>
    </source>
</reference>
<dbReference type="GO" id="GO:0005524">
    <property type="term" value="F:ATP binding"/>
    <property type="evidence" value="ECO:0007669"/>
    <property type="project" value="UniProtKB-KW"/>
</dbReference>
<dbReference type="Pfam" id="PF13732">
    <property type="entry name" value="DrrA1-3_C"/>
    <property type="match status" value="1"/>
</dbReference>
<sequence length="300" mass="32691">MLEIAGLSKRYGDVVALSDMTFEVREGELFGFVGSNGAGKTTTMRIVMGVVAADAGEVRWERRPLDLGVRRRIGYMPEERGLYPRMTVAAQLRYFSRLHGLSADEAEAAAHRWMRRLAIEHRGGDDVLKLSLGNQQRVQLATALVHDPDILVLDEPFSGLDPVAVEVMSSVLRERCDDKGSPVLFSSHQLDLVERICDRVGIVRNGAMVACGTVAELRGRGPDRLAIDAPGVADDWTAGLPGVTVDSRTGSRWILRMADGSDDQRVLAAALAAGPVREFARVLPTLTELFRDVVAETEAA</sequence>
<dbReference type="Proteomes" id="UP000076512">
    <property type="component" value="Unassembled WGS sequence"/>
</dbReference>
<evidence type="ECO:0000256" key="2">
    <source>
        <dbReference type="ARBA" id="ARBA00022448"/>
    </source>
</evidence>
<dbReference type="PANTHER" id="PTHR43335:SF4">
    <property type="entry name" value="ABC TRANSPORTER, ATP-BINDING PROTEIN"/>
    <property type="match status" value="1"/>
</dbReference>
<dbReference type="OrthoDB" id="9804819at2"/>
<evidence type="ECO:0000256" key="3">
    <source>
        <dbReference type="ARBA" id="ARBA00022741"/>
    </source>
</evidence>
<evidence type="ECO:0000259" key="5">
    <source>
        <dbReference type="PROSITE" id="PS50893"/>
    </source>
</evidence>
<comment type="similarity">
    <text evidence="1">Belongs to the ABC transporter superfamily.</text>
</comment>
<keyword evidence="7" id="KW-1185">Reference proteome</keyword>